<evidence type="ECO:0000313" key="3">
    <source>
        <dbReference type="Proteomes" id="UP000594455"/>
    </source>
</evidence>
<dbReference type="Proteomes" id="UP000594455">
    <property type="component" value="Chromosome"/>
</dbReference>
<dbReference type="EMBL" id="CP064056">
    <property type="protein sequence ID" value="QPM74610.1"/>
    <property type="molecule type" value="Genomic_DNA"/>
</dbReference>
<reference evidence="2 3" key="1">
    <citation type="submission" date="2020-10" db="EMBL/GenBank/DDBJ databases">
        <title>Closed genome sequences of Staphylococcus lloydii sp. nov. and Staphylococcus durrellii sp. nov. Isolated from Captive Fruit Bats (Pteropus livingstonii).</title>
        <authorList>
            <person name="Fountain K."/>
        </authorList>
    </citation>
    <scope>NUCLEOTIDE SEQUENCE [LARGE SCALE GENOMIC DNA]</scope>
    <source>
        <strain evidence="2 3">23_2_7_LY</strain>
    </source>
</reference>
<gene>
    <name evidence="2" type="ORF">ISP08_09705</name>
</gene>
<dbReference type="RefSeq" id="WP_195718495.1">
    <property type="nucleotide sequence ID" value="NZ_CP064056.1"/>
</dbReference>
<keyword evidence="1" id="KW-0175">Coiled coil</keyword>
<proteinExistence type="predicted"/>
<dbReference type="KEGG" id="sllo:ISP08_09705"/>
<keyword evidence="3" id="KW-1185">Reference proteome</keyword>
<sequence>MSEYKLDLSNFKEEPPTPWTDEQYREAFQSLVIKYHEMKRERNTLIDDIAILKANNERLMRRNQKLEDYVRMWEKLTKWKQGKLAERCNNDLLHELSYTMNELERDMYKGRG</sequence>
<organism evidence="2 3">
    <name type="scientific">Staphylococcus lloydii</name>
    <dbReference type="NCBI Taxonomy" id="2781774"/>
    <lineage>
        <taxon>Bacteria</taxon>
        <taxon>Bacillati</taxon>
        <taxon>Bacillota</taxon>
        <taxon>Bacilli</taxon>
        <taxon>Bacillales</taxon>
        <taxon>Staphylococcaceae</taxon>
        <taxon>Staphylococcus</taxon>
    </lineage>
</organism>
<evidence type="ECO:0000313" key="2">
    <source>
        <dbReference type="EMBL" id="QPM74610.1"/>
    </source>
</evidence>
<evidence type="ECO:0000256" key="1">
    <source>
        <dbReference type="SAM" id="Coils"/>
    </source>
</evidence>
<protein>
    <submittedName>
        <fullName evidence="2">Uncharacterized protein</fullName>
    </submittedName>
</protein>
<feature type="coiled-coil region" evidence="1">
    <location>
        <begin position="35"/>
        <end position="76"/>
    </location>
</feature>
<name>A0A7T1F8V9_9STAP</name>
<dbReference type="AlphaFoldDB" id="A0A7T1F8V9"/>
<accession>A0A7T1F8V9</accession>